<protein>
    <submittedName>
        <fullName evidence="2">Uncharacterized protein</fullName>
    </submittedName>
</protein>
<name>H0JQ86_9NOCA</name>
<dbReference type="PATRIC" id="fig|1114960.4.peg.1679"/>
<dbReference type="AlphaFoldDB" id="H0JQ86"/>
<organism evidence="2 3">
    <name type="scientific">Rhodococcus pyridinivorans AK37</name>
    <dbReference type="NCBI Taxonomy" id="1114960"/>
    <lineage>
        <taxon>Bacteria</taxon>
        <taxon>Bacillati</taxon>
        <taxon>Actinomycetota</taxon>
        <taxon>Actinomycetes</taxon>
        <taxon>Mycobacteriales</taxon>
        <taxon>Nocardiaceae</taxon>
        <taxon>Rhodococcus</taxon>
    </lineage>
</organism>
<proteinExistence type="predicted"/>
<dbReference type="EMBL" id="AHBW01000036">
    <property type="protein sequence ID" value="EHK84305.1"/>
    <property type="molecule type" value="Genomic_DNA"/>
</dbReference>
<sequence length="298" mass="31958">MPGRDVGHVVDGGDRRTRRHLGPVALDEYAQQPVHDLTHTAEGHDPVDHALAVQVLRGLDVLGEVLLVERLVDARTEEPDERARFGGSDVPERPPRREHPARRRIAQVHEITEMCGLVRSDGGGDLHHLHEGEGALLHAGATRGGRREQGQSLGGRAFDGGDDAFGGGDTDRACEEGEFAHDQSDPAAVDGARTGEHGFVDPGLLGGPVQIGEVLLARPDIDRRNVPGDEASRVEHLVDELLRRDPATGHVASTCPRPSRSTYTGANEGEDMCVFLRHTAYILPLVVGSAIGRALPST</sequence>
<accession>H0JQ86</accession>
<evidence type="ECO:0000313" key="3">
    <source>
        <dbReference type="Proteomes" id="UP000005064"/>
    </source>
</evidence>
<evidence type="ECO:0000256" key="1">
    <source>
        <dbReference type="SAM" id="MobiDB-lite"/>
    </source>
</evidence>
<feature type="region of interest" description="Disordered" evidence="1">
    <location>
        <begin position="77"/>
        <end position="102"/>
    </location>
</feature>
<feature type="compositionally biased region" description="Basic and acidic residues" evidence="1">
    <location>
        <begin position="77"/>
        <end position="98"/>
    </location>
</feature>
<feature type="compositionally biased region" description="Basic and acidic residues" evidence="1">
    <location>
        <begin position="1"/>
        <end position="15"/>
    </location>
</feature>
<reference evidence="2 3" key="1">
    <citation type="submission" date="2011-12" db="EMBL/GenBank/DDBJ databases">
        <authorList>
            <person name="Kriszt B."/>
            <person name="Tancsics A."/>
            <person name="Cserhati M."/>
            <person name="Toth A."/>
            <person name="Nagy I."/>
            <person name="Horvath B."/>
            <person name="Tamura T."/>
            <person name="Kukolya J."/>
            <person name="Szoboszlay S."/>
        </authorList>
    </citation>
    <scope>NUCLEOTIDE SEQUENCE [LARGE SCALE GENOMIC DNA]</scope>
    <source>
        <strain evidence="2 3">AK37</strain>
    </source>
</reference>
<dbReference type="Proteomes" id="UP000005064">
    <property type="component" value="Unassembled WGS sequence"/>
</dbReference>
<evidence type="ECO:0000313" key="2">
    <source>
        <dbReference type="EMBL" id="EHK84305.1"/>
    </source>
</evidence>
<gene>
    <name evidence="2" type="ORF">AK37_08327</name>
</gene>
<feature type="region of interest" description="Disordered" evidence="1">
    <location>
        <begin position="1"/>
        <end position="20"/>
    </location>
</feature>
<comment type="caution">
    <text evidence="2">The sequence shown here is derived from an EMBL/GenBank/DDBJ whole genome shotgun (WGS) entry which is preliminary data.</text>
</comment>